<comment type="subcellular location">
    <subcellularLocation>
        <location evidence="1">Membrane</location>
        <topology evidence="1">Multi-pass membrane protein</topology>
    </subcellularLocation>
</comment>
<evidence type="ECO:0000256" key="7">
    <source>
        <dbReference type="SAM" id="Phobius"/>
    </source>
</evidence>
<dbReference type="EMBL" id="CP096574">
    <property type="protein sequence ID" value="UPU38102.1"/>
    <property type="molecule type" value="Genomic_DNA"/>
</dbReference>
<evidence type="ECO:0000256" key="3">
    <source>
        <dbReference type="ARBA" id="ARBA00022692"/>
    </source>
</evidence>
<keyword evidence="6 7" id="KW-0472">Membrane</keyword>
<organism evidence="9 10">
    <name type="scientific">Geomonas paludis</name>
    <dbReference type="NCBI Taxonomy" id="2740185"/>
    <lineage>
        <taxon>Bacteria</taxon>
        <taxon>Pseudomonadati</taxon>
        <taxon>Thermodesulfobacteriota</taxon>
        <taxon>Desulfuromonadia</taxon>
        <taxon>Geobacterales</taxon>
        <taxon>Geobacteraceae</taxon>
        <taxon>Geomonas</taxon>
    </lineage>
</organism>
<evidence type="ECO:0000256" key="4">
    <source>
        <dbReference type="ARBA" id="ARBA00022801"/>
    </source>
</evidence>
<keyword evidence="10" id="KW-1185">Reference proteome</keyword>
<evidence type="ECO:0000313" key="9">
    <source>
        <dbReference type="EMBL" id="UPU38102.1"/>
    </source>
</evidence>
<feature type="transmembrane region" description="Helical" evidence="7">
    <location>
        <begin position="323"/>
        <end position="341"/>
    </location>
</feature>
<accession>A0ABY4LJD3</accession>
<feature type="transmembrane region" description="Helical" evidence="7">
    <location>
        <begin position="236"/>
        <end position="255"/>
    </location>
</feature>
<keyword evidence="9" id="KW-0645">Protease</keyword>
<feature type="transmembrane region" description="Helical" evidence="7">
    <location>
        <begin position="186"/>
        <end position="204"/>
    </location>
</feature>
<protein>
    <submittedName>
        <fullName evidence="9">Rhomboid family intramembrane serine protease</fullName>
    </submittedName>
</protein>
<comment type="similarity">
    <text evidence="2">Belongs to the peptidase S54 family.</text>
</comment>
<feature type="transmembrane region" description="Helical" evidence="7">
    <location>
        <begin position="290"/>
        <end position="311"/>
    </location>
</feature>
<evidence type="ECO:0000256" key="1">
    <source>
        <dbReference type="ARBA" id="ARBA00004141"/>
    </source>
</evidence>
<dbReference type="GO" id="GO:0008233">
    <property type="term" value="F:peptidase activity"/>
    <property type="evidence" value="ECO:0007669"/>
    <property type="project" value="UniProtKB-KW"/>
</dbReference>
<dbReference type="Pfam" id="PF01694">
    <property type="entry name" value="Rhomboid"/>
    <property type="match status" value="1"/>
</dbReference>
<dbReference type="RefSeq" id="WP_248647309.1">
    <property type="nucleotide sequence ID" value="NZ_CP096574.1"/>
</dbReference>
<feature type="domain" description="Peptidase S54 rhomboid" evidence="8">
    <location>
        <begin position="170"/>
        <end position="306"/>
    </location>
</feature>
<dbReference type="GO" id="GO:0006508">
    <property type="term" value="P:proteolysis"/>
    <property type="evidence" value="ECO:0007669"/>
    <property type="project" value="UniProtKB-KW"/>
</dbReference>
<evidence type="ECO:0000313" key="10">
    <source>
        <dbReference type="Proteomes" id="UP000831485"/>
    </source>
</evidence>
<keyword evidence="4" id="KW-0378">Hydrolase</keyword>
<evidence type="ECO:0000256" key="5">
    <source>
        <dbReference type="ARBA" id="ARBA00022989"/>
    </source>
</evidence>
<dbReference type="PANTHER" id="PTHR43731">
    <property type="entry name" value="RHOMBOID PROTEASE"/>
    <property type="match status" value="1"/>
</dbReference>
<feature type="transmembrane region" description="Helical" evidence="7">
    <location>
        <begin position="267"/>
        <end position="284"/>
    </location>
</feature>
<dbReference type="InterPro" id="IPR035952">
    <property type="entry name" value="Rhomboid-like_sf"/>
</dbReference>
<dbReference type="InterPro" id="IPR050925">
    <property type="entry name" value="Rhomboid_protease_S54"/>
</dbReference>
<name>A0ABY4LJD3_9BACT</name>
<keyword evidence="3 7" id="KW-0812">Transmembrane</keyword>
<dbReference type="SUPFAM" id="SSF144091">
    <property type="entry name" value="Rhomboid-like"/>
    <property type="match status" value="1"/>
</dbReference>
<proteinExistence type="inferred from homology"/>
<reference evidence="9" key="1">
    <citation type="submission" date="2022-04" db="EMBL/GenBank/DDBJ databases">
        <authorList>
            <person name="Liu G."/>
        </authorList>
    </citation>
    <scope>NUCLEOTIDE SEQUENCE</scope>
    <source>
        <strain evidence="9">RG22</strain>
    </source>
</reference>
<evidence type="ECO:0000256" key="6">
    <source>
        <dbReference type="ARBA" id="ARBA00023136"/>
    </source>
</evidence>
<sequence length="345" mass="38093">MERPGEEASGERSPLLVTAREGSDILPGMTEDHEQGVEPQDDWRIVPVWRVEERGRKLSLRQARLWALVLESRFIECRLEPGPRGWQVWVAPENYDAACRELNLYVEENRNWPPFLPPVHPMKENTLPTLSILVLLATFHNLTNLDVKVFGHYPVDWLDIGNAHAGLILKGEWWRLVTALTLHADALHLISNLAIGGVFIVYLCRDLGSGLAWTLLLASGVCGNLANAYVQLPSHTSVGASTAVFGAVGILGALTMMRYRHHLRRRWPLPIAAALSLLVLLGTEGERTDLGAHLFGFMFGCLLGFVAELLVGYLGRPGRLANALLALASASVVLYAWWLAIGHSG</sequence>
<dbReference type="Proteomes" id="UP000831485">
    <property type="component" value="Chromosome"/>
</dbReference>
<dbReference type="InterPro" id="IPR022764">
    <property type="entry name" value="Peptidase_S54_rhomboid_dom"/>
</dbReference>
<evidence type="ECO:0000256" key="2">
    <source>
        <dbReference type="ARBA" id="ARBA00009045"/>
    </source>
</evidence>
<dbReference type="Gene3D" id="1.20.1540.10">
    <property type="entry name" value="Rhomboid-like"/>
    <property type="match status" value="1"/>
</dbReference>
<gene>
    <name evidence="9" type="ORF">M1B72_10445</name>
</gene>
<dbReference type="PANTHER" id="PTHR43731:SF14">
    <property type="entry name" value="PRESENILIN-ASSOCIATED RHOMBOID-LIKE PROTEIN, MITOCHONDRIAL"/>
    <property type="match status" value="1"/>
</dbReference>
<keyword evidence="5 7" id="KW-1133">Transmembrane helix</keyword>
<evidence type="ECO:0000259" key="8">
    <source>
        <dbReference type="Pfam" id="PF01694"/>
    </source>
</evidence>
<feature type="transmembrane region" description="Helical" evidence="7">
    <location>
        <begin position="211"/>
        <end position="230"/>
    </location>
</feature>